<evidence type="ECO:0000256" key="4">
    <source>
        <dbReference type="ARBA" id="ARBA00044881"/>
    </source>
</evidence>
<dbReference type="InterPro" id="IPR052187">
    <property type="entry name" value="MFSD1"/>
</dbReference>
<comment type="catalytic activity">
    <reaction evidence="13">
        <text>L-alanyl-L-lysine(out) = L-alanyl-L-lysine(in)</text>
        <dbReference type="Rhea" id="RHEA:79415"/>
        <dbReference type="ChEBI" id="CHEBI:192470"/>
    </reaction>
</comment>
<evidence type="ECO:0000256" key="10">
    <source>
        <dbReference type="ARBA" id="ARBA00044900"/>
    </source>
</evidence>
<comment type="subcellular location">
    <subcellularLocation>
        <location evidence="1">Membrane</location>
        <topology evidence="1">Multi-pass membrane protein</topology>
    </subcellularLocation>
</comment>
<comment type="catalytic activity">
    <reaction evidence="6">
        <text>L-lysyl-L-alpha-amino acid(out) = L-lysyl-L-alpha-amino acid(in)</text>
        <dbReference type="Rhea" id="RHEA:79387"/>
        <dbReference type="ChEBI" id="CHEBI:229965"/>
    </reaction>
</comment>
<feature type="transmembrane region" description="Helical" evidence="20">
    <location>
        <begin position="445"/>
        <end position="466"/>
    </location>
</feature>
<evidence type="ECO:0000256" key="19">
    <source>
        <dbReference type="SAM" id="MobiDB-lite"/>
    </source>
</evidence>
<evidence type="ECO:0000256" key="12">
    <source>
        <dbReference type="ARBA" id="ARBA00044912"/>
    </source>
</evidence>
<evidence type="ECO:0000256" key="1">
    <source>
        <dbReference type="ARBA" id="ARBA00004141"/>
    </source>
</evidence>
<feature type="transmembrane region" description="Helical" evidence="20">
    <location>
        <begin position="94"/>
        <end position="114"/>
    </location>
</feature>
<feature type="domain" description="Major facilitator superfamily (MFS) profile" evidence="21">
    <location>
        <begin position="56"/>
        <end position="468"/>
    </location>
</feature>
<evidence type="ECO:0000313" key="23">
    <source>
        <dbReference type="Proteomes" id="UP000070544"/>
    </source>
</evidence>
<keyword evidence="23" id="KW-1185">Reference proteome</keyword>
<feature type="compositionally biased region" description="Polar residues" evidence="19">
    <location>
        <begin position="32"/>
        <end position="44"/>
    </location>
</feature>
<feature type="transmembrane region" description="Helical" evidence="20">
    <location>
        <begin position="318"/>
        <end position="336"/>
    </location>
</feature>
<reference evidence="22 23" key="1">
    <citation type="journal article" date="2015" name="Genome Biol. Evol.">
        <title>Phylogenomic analyses indicate that early fungi evolved digesting cell walls of algal ancestors of land plants.</title>
        <authorList>
            <person name="Chang Y."/>
            <person name="Wang S."/>
            <person name="Sekimoto S."/>
            <person name="Aerts A.L."/>
            <person name="Choi C."/>
            <person name="Clum A."/>
            <person name="LaButti K.M."/>
            <person name="Lindquist E.A."/>
            <person name="Yee Ngan C."/>
            <person name="Ohm R.A."/>
            <person name="Salamov A.A."/>
            <person name="Grigoriev I.V."/>
            <person name="Spatafora J.W."/>
            <person name="Berbee M.L."/>
        </authorList>
    </citation>
    <scope>NUCLEOTIDE SEQUENCE [LARGE SCALE GENOMIC DNA]</scope>
    <source>
        <strain evidence="22 23">JEL478</strain>
    </source>
</reference>
<dbReference type="AlphaFoldDB" id="A0A139ALX5"/>
<dbReference type="SUPFAM" id="SSF103473">
    <property type="entry name" value="MFS general substrate transporter"/>
    <property type="match status" value="1"/>
</dbReference>
<keyword evidence="20" id="KW-1133">Transmembrane helix</keyword>
<dbReference type="GO" id="GO:0022857">
    <property type="term" value="F:transmembrane transporter activity"/>
    <property type="evidence" value="ECO:0007669"/>
    <property type="project" value="InterPro"/>
</dbReference>
<comment type="catalytic activity">
    <reaction evidence="12">
        <text>L-histidyl-L-alpha-amino acid(out) = L-histidyl-L-alpha-amino acid(in)</text>
        <dbReference type="Rhea" id="RHEA:79379"/>
        <dbReference type="ChEBI" id="CHEBI:229964"/>
    </reaction>
</comment>
<feature type="transmembrane region" description="Helical" evidence="20">
    <location>
        <begin position="148"/>
        <end position="166"/>
    </location>
</feature>
<comment type="catalytic activity">
    <reaction evidence="10">
        <text>L-lysyl-L-lysine(out) = L-lysyl-L-lysine(in)</text>
        <dbReference type="Rhea" id="RHEA:79403"/>
        <dbReference type="ChEBI" id="CHEBI:229956"/>
    </reaction>
</comment>
<comment type="catalytic activity">
    <reaction evidence="9">
        <text>L-arginyl-L-alpha-amino acid(out) = L-arginyl-L-alpha-amino acid(in)</text>
        <dbReference type="Rhea" id="RHEA:79371"/>
        <dbReference type="ChEBI" id="CHEBI:84315"/>
    </reaction>
</comment>
<evidence type="ECO:0000256" key="2">
    <source>
        <dbReference type="ARBA" id="ARBA00044876"/>
    </source>
</evidence>
<feature type="transmembrane region" description="Helical" evidence="20">
    <location>
        <begin position="187"/>
        <end position="213"/>
    </location>
</feature>
<evidence type="ECO:0000313" key="22">
    <source>
        <dbReference type="EMBL" id="KXS17688.1"/>
    </source>
</evidence>
<evidence type="ECO:0000256" key="9">
    <source>
        <dbReference type="ARBA" id="ARBA00044899"/>
    </source>
</evidence>
<evidence type="ECO:0000256" key="20">
    <source>
        <dbReference type="SAM" id="Phobius"/>
    </source>
</evidence>
<feature type="transmembrane region" description="Helical" evidence="20">
    <location>
        <begin position="219"/>
        <end position="245"/>
    </location>
</feature>
<comment type="catalytic activity">
    <reaction evidence="11">
        <text>L-arginyl-glycine(out) = L-arginyl-glycine(in)</text>
        <dbReference type="Rhea" id="RHEA:79391"/>
        <dbReference type="ChEBI" id="CHEBI:229955"/>
    </reaction>
</comment>
<comment type="catalytic activity">
    <reaction evidence="8">
        <text>L-aspartyl-L-lysine(out) = L-aspartyl-L-lysine(in)</text>
        <dbReference type="Rhea" id="RHEA:79411"/>
        <dbReference type="ChEBI" id="CHEBI:229953"/>
    </reaction>
</comment>
<sequence length="591" mass="63460">MEPEIPPSPTTRRLSLSSASSIRRSLRNSRTQSSLTIDTSTPTTDRSIPLSTRAFALLCIAFLALGSHVAANILSSLKSTLKRELGITNAQFHVLNATYTLVGTTLPIMIGMWVDRMSTTTASLTSTTLITVGELFFALAPYLSKDAIVSPFTFMLIGRVVLACGASSVTIVQQSIIARIFGRDNNVIGVGVALGVQIAVSRLSGVLALGTAIPLAEAWGFYGIAFWVSFGVCAFSWLINLLFVATVGHEMLERPPEGKKFQTRDVLRLPLLFWLTVVATFFFHGILIPFGHTATELISSHSGTSDAPSALPNSSSGTAGWVASIMFFIPFLLSPISGHIMDRFNRRVTWMIAGAGFLCVGILIIGAGWTQEWDMAGMSLFGLGYTVVPIALLSSIPLVVAESSLGTALGIYKCYLNLGATIFDPVLGKLQDTAGGQLRDSYVPVIRFLAGLSVVAGLVSLALWIADRSYGCILERGPRYLVERRESGSKEMFAHPIDEEEGDATERLLAGEQHVDYSDWRRGAAEGSSGITRVPTNSSLPTSGVVEDIPNGWADEELAPSPVCVSSFFVVVTFILLVGGYLSVLVIGYQK</sequence>
<evidence type="ECO:0000256" key="13">
    <source>
        <dbReference type="ARBA" id="ARBA00044919"/>
    </source>
</evidence>
<evidence type="ECO:0000256" key="11">
    <source>
        <dbReference type="ARBA" id="ARBA00044903"/>
    </source>
</evidence>
<dbReference type="GO" id="GO:0016020">
    <property type="term" value="C:membrane"/>
    <property type="evidence" value="ECO:0007669"/>
    <property type="project" value="UniProtKB-SubCell"/>
</dbReference>
<evidence type="ECO:0000256" key="16">
    <source>
        <dbReference type="ARBA" id="ARBA00045018"/>
    </source>
</evidence>
<comment type="function">
    <text evidence="17">Lysosomal dipeptide uniporter that selectively exports lysine, arginine or histidine-containing dipeptides with a net positive charge from the lysosome lumen into the cytosol. Could play a role in a specific type of protein O-glycosylation indirectly regulating macrophages migration and tissue invasion. Also essential for liver homeostasis.</text>
</comment>
<dbReference type="Gene3D" id="1.20.1250.20">
    <property type="entry name" value="MFS general substrate transporter like domains"/>
    <property type="match status" value="2"/>
</dbReference>
<feature type="region of interest" description="Disordered" evidence="19">
    <location>
        <begin position="24"/>
        <end position="44"/>
    </location>
</feature>
<dbReference type="EMBL" id="KQ965745">
    <property type="protein sequence ID" value="KXS17688.1"/>
    <property type="molecule type" value="Genomic_DNA"/>
</dbReference>
<comment type="catalytic activity">
    <reaction evidence="5">
        <text>L-alpha-aminoacyl-L-histidine(out) = L-alpha-aminoacyl-L-histidine(in)</text>
        <dbReference type="Rhea" id="RHEA:79375"/>
        <dbReference type="ChEBI" id="CHEBI:229967"/>
    </reaction>
</comment>
<accession>A0A139ALX5</accession>
<evidence type="ECO:0000256" key="14">
    <source>
        <dbReference type="ARBA" id="ARBA00044924"/>
    </source>
</evidence>
<feature type="transmembrane region" description="Helical" evidence="20">
    <location>
        <begin position="54"/>
        <end position="74"/>
    </location>
</feature>
<evidence type="ECO:0000256" key="8">
    <source>
        <dbReference type="ARBA" id="ARBA00044898"/>
    </source>
</evidence>
<comment type="subunit">
    <text evidence="18">Homodimer. Interacts with lysosomal protein GLMP (via lumenal domain); the interaction starts while both proteins are still in the endoplasmic reticulum and is required for stabilization of MFSD1 in lysosomes but has no direct effect on its targeting to lysosomes or transporter activity.</text>
</comment>
<evidence type="ECO:0000256" key="15">
    <source>
        <dbReference type="ARBA" id="ARBA00044985"/>
    </source>
</evidence>
<feature type="transmembrane region" description="Helical" evidence="20">
    <location>
        <begin position="375"/>
        <end position="400"/>
    </location>
</feature>
<keyword evidence="20" id="KW-0812">Transmembrane</keyword>
<dbReference type="InterPro" id="IPR011701">
    <property type="entry name" value="MFS"/>
</dbReference>
<evidence type="ECO:0000256" key="6">
    <source>
        <dbReference type="ARBA" id="ARBA00044891"/>
    </source>
</evidence>
<comment type="catalytic activity">
    <reaction evidence="7">
        <text>L-alpha-aminoacyl-L-lysine(out) = L-alpha-aminoacyl-L-lysine(in)</text>
        <dbReference type="Rhea" id="RHEA:79383"/>
        <dbReference type="ChEBI" id="CHEBI:229966"/>
    </reaction>
</comment>
<proteinExistence type="predicted"/>
<feature type="transmembrane region" description="Helical" evidence="20">
    <location>
        <begin position="121"/>
        <end position="142"/>
    </location>
</feature>
<dbReference type="InterPro" id="IPR036259">
    <property type="entry name" value="MFS_trans_sf"/>
</dbReference>
<keyword evidence="20" id="KW-0472">Membrane</keyword>
<feature type="transmembrane region" description="Helical" evidence="20">
    <location>
        <begin position="568"/>
        <end position="589"/>
    </location>
</feature>
<evidence type="ECO:0000256" key="17">
    <source>
        <dbReference type="ARBA" id="ARBA00045709"/>
    </source>
</evidence>
<dbReference type="Pfam" id="PF07690">
    <property type="entry name" value="MFS_1"/>
    <property type="match status" value="2"/>
</dbReference>
<dbReference type="Proteomes" id="UP000070544">
    <property type="component" value="Unassembled WGS sequence"/>
</dbReference>
<comment type="catalytic activity">
    <reaction evidence="2">
        <text>L-lysyl-L-alanine(out) = L-lysyl-L-alanine(in)</text>
        <dbReference type="Rhea" id="RHEA:79399"/>
        <dbReference type="ChEBI" id="CHEBI:229954"/>
    </reaction>
</comment>
<evidence type="ECO:0000256" key="7">
    <source>
        <dbReference type="ARBA" id="ARBA00044893"/>
    </source>
</evidence>
<dbReference type="PANTHER" id="PTHR23512">
    <property type="entry name" value="MAJOR FACILITATOR SUPERFAMILY DOMAIN-CONTAINING PROTEIN 1"/>
    <property type="match status" value="1"/>
</dbReference>
<evidence type="ECO:0000256" key="5">
    <source>
        <dbReference type="ARBA" id="ARBA00044884"/>
    </source>
</evidence>
<feature type="transmembrane region" description="Helical" evidence="20">
    <location>
        <begin position="266"/>
        <end position="290"/>
    </location>
</feature>
<dbReference type="PANTHER" id="PTHR23512:SF12">
    <property type="entry name" value="TRANSPORTER, PUTATIVE (AFU_ORTHOLOGUE AFUA_4G00260)-RELATED"/>
    <property type="match status" value="1"/>
</dbReference>
<dbReference type="OrthoDB" id="2126960at2759"/>
<dbReference type="OMA" id="IWAPFTH"/>
<evidence type="ECO:0000259" key="21">
    <source>
        <dbReference type="PROSITE" id="PS50850"/>
    </source>
</evidence>
<comment type="catalytic activity">
    <reaction evidence="4">
        <text>L-alpha-aminoacyl-L-arginine(out) = L-alpha-aminoacyl-L-arginine(in)</text>
        <dbReference type="Rhea" id="RHEA:79367"/>
        <dbReference type="ChEBI" id="CHEBI:229968"/>
    </reaction>
</comment>
<evidence type="ECO:0000256" key="3">
    <source>
        <dbReference type="ARBA" id="ARBA00044878"/>
    </source>
</evidence>
<evidence type="ECO:0000256" key="18">
    <source>
        <dbReference type="ARBA" id="ARBA00046376"/>
    </source>
</evidence>
<dbReference type="InterPro" id="IPR020846">
    <property type="entry name" value="MFS_dom"/>
</dbReference>
<gene>
    <name evidence="22" type="ORF">M427DRAFT_133192</name>
</gene>
<organism evidence="22 23">
    <name type="scientific">Gonapodya prolifera (strain JEL478)</name>
    <name type="common">Monoblepharis prolifera</name>
    <dbReference type="NCBI Taxonomy" id="1344416"/>
    <lineage>
        <taxon>Eukaryota</taxon>
        <taxon>Fungi</taxon>
        <taxon>Fungi incertae sedis</taxon>
        <taxon>Chytridiomycota</taxon>
        <taxon>Chytridiomycota incertae sedis</taxon>
        <taxon>Monoblepharidomycetes</taxon>
        <taxon>Monoblepharidales</taxon>
        <taxon>Gonapodyaceae</taxon>
        <taxon>Gonapodya</taxon>
    </lineage>
</organism>
<comment type="catalytic activity">
    <reaction evidence="14">
        <text>L-lysyl-glycine(out) = L-lysyl-glycine(in)</text>
        <dbReference type="Rhea" id="RHEA:79407"/>
        <dbReference type="ChEBI" id="CHEBI:191202"/>
    </reaction>
</comment>
<comment type="catalytic activity">
    <reaction evidence="3">
        <text>L-histidyl-glycine(out) = L-histidyl-glycine(in)</text>
        <dbReference type="Rhea" id="RHEA:79395"/>
        <dbReference type="ChEBI" id="CHEBI:229957"/>
    </reaction>
</comment>
<protein>
    <recommendedName>
        <fullName evidence="15">Lysosomal dipeptide transporter MFSD1</fullName>
    </recommendedName>
    <alternativeName>
        <fullName evidence="16">Major facilitator superfamily domain-containing protein 1</fullName>
    </alternativeName>
</protein>
<dbReference type="PROSITE" id="PS50850">
    <property type="entry name" value="MFS"/>
    <property type="match status" value="1"/>
</dbReference>
<dbReference type="STRING" id="1344416.A0A139ALX5"/>
<feature type="transmembrane region" description="Helical" evidence="20">
    <location>
        <begin position="348"/>
        <end position="369"/>
    </location>
</feature>
<name>A0A139ALX5_GONPJ</name>